<comment type="similarity">
    <text evidence="1">Belongs to the bacterial solute-binding protein 3 family.</text>
</comment>
<evidence type="ECO:0000259" key="3">
    <source>
        <dbReference type="Pfam" id="PF00497"/>
    </source>
</evidence>
<keyword evidence="2" id="KW-0732">Signal</keyword>
<evidence type="ECO:0000256" key="1">
    <source>
        <dbReference type="ARBA" id="ARBA00010333"/>
    </source>
</evidence>
<dbReference type="InterPro" id="IPR001638">
    <property type="entry name" value="Solute-binding_3/MltF_N"/>
</dbReference>
<organism evidence="4 5">
    <name type="scientific">Alishewanella tabrizica</name>
    <dbReference type="NCBI Taxonomy" id="671278"/>
    <lineage>
        <taxon>Bacteria</taxon>
        <taxon>Pseudomonadati</taxon>
        <taxon>Pseudomonadota</taxon>
        <taxon>Gammaproteobacteria</taxon>
        <taxon>Alteromonadales</taxon>
        <taxon>Alteromonadaceae</taxon>
        <taxon>Alishewanella</taxon>
    </lineage>
</organism>
<dbReference type="Proteomes" id="UP000634667">
    <property type="component" value="Unassembled WGS sequence"/>
</dbReference>
<proteinExistence type="inferred from homology"/>
<dbReference type="Pfam" id="PF00497">
    <property type="entry name" value="SBP_bac_3"/>
    <property type="match status" value="1"/>
</dbReference>
<dbReference type="PANTHER" id="PTHR35936">
    <property type="entry name" value="MEMBRANE-BOUND LYTIC MUREIN TRANSGLYCOSYLASE F"/>
    <property type="match status" value="1"/>
</dbReference>
<dbReference type="EMBL" id="BMYR01000012">
    <property type="protein sequence ID" value="GGW70243.1"/>
    <property type="molecule type" value="Genomic_DNA"/>
</dbReference>
<reference evidence="5" key="1">
    <citation type="journal article" date="2019" name="Int. J. Syst. Evol. Microbiol.">
        <title>The Global Catalogue of Microorganisms (GCM) 10K type strain sequencing project: providing services to taxonomists for standard genome sequencing and annotation.</title>
        <authorList>
            <consortium name="The Broad Institute Genomics Platform"/>
            <consortium name="The Broad Institute Genome Sequencing Center for Infectious Disease"/>
            <person name="Wu L."/>
            <person name="Ma J."/>
        </authorList>
    </citation>
    <scope>NUCLEOTIDE SEQUENCE [LARGE SCALE GENOMIC DNA]</scope>
    <source>
        <strain evidence="5">KCTC 23723</strain>
    </source>
</reference>
<comment type="caution">
    <text evidence="4">The sequence shown here is derived from an EMBL/GenBank/DDBJ whole genome shotgun (WGS) entry which is preliminary data.</text>
</comment>
<name>A0ABQ2WRQ2_9ALTE</name>
<dbReference type="PANTHER" id="PTHR35936:SF25">
    <property type="entry name" value="ABC TRANSPORTER SUBSTRATE-BINDING PROTEIN"/>
    <property type="match status" value="1"/>
</dbReference>
<dbReference type="SUPFAM" id="SSF53850">
    <property type="entry name" value="Periplasmic binding protein-like II"/>
    <property type="match status" value="1"/>
</dbReference>
<evidence type="ECO:0000256" key="2">
    <source>
        <dbReference type="ARBA" id="ARBA00022729"/>
    </source>
</evidence>
<evidence type="ECO:0000313" key="4">
    <source>
        <dbReference type="EMBL" id="GGW70243.1"/>
    </source>
</evidence>
<evidence type="ECO:0000313" key="5">
    <source>
        <dbReference type="Proteomes" id="UP000634667"/>
    </source>
</evidence>
<keyword evidence="5" id="KW-1185">Reference proteome</keyword>
<accession>A0ABQ2WRQ2</accession>
<dbReference type="Gene3D" id="3.40.190.10">
    <property type="entry name" value="Periplasmic binding protein-like II"/>
    <property type="match status" value="2"/>
</dbReference>
<feature type="domain" description="Solute-binding protein family 3/N-terminal" evidence="3">
    <location>
        <begin position="63"/>
        <end position="263"/>
    </location>
</feature>
<dbReference type="RefSeq" id="WP_189483856.1">
    <property type="nucleotide sequence ID" value="NZ_BMYR01000012.1"/>
</dbReference>
<gene>
    <name evidence="4" type="ORF">GCM10008111_27990</name>
</gene>
<protein>
    <recommendedName>
        <fullName evidence="3">Solute-binding protein family 3/N-terminal domain-containing protein</fullName>
    </recommendedName>
</protein>
<sequence length="274" mass="30901">MLKRPMHRRLLYRFISLTIFSFFCWTLPLNASSTQDVNAISPQRLIFASSEYLPHYGTDLPKQGAMVEIIRRAFALQDVQIEIAFMPFARALHDTQQGQYAGLIAVWHTPERAAHFLYSEPIYANEIVLFKRANTFNHISDIAELLRSEGTLGLVTGYAQHPKLLQSNLEKVSVATDAQVFQMLVRERVDVVPADLQNGLYLIAKLPAELSSTSLDWLLPAIELKPMHLAFPKSRPESAQLHQQFNVGLRALQQSGELEQILAELLPHPAAHAP</sequence>